<name>A0A437QGB7_9GAMM</name>
<sequence length="72" mass="7807">MVGGFECPKGPAIMAMKTWATDAGESADMLRVIGAQIGFEATGEIQVYETEPEQPPKDNPFGYGINFTSYDE</sequence>
<keyword evidence="3" id="KW-1185">Reference proteome</keyword>
<evidence type="ECO:0000313" key="3">
    <source>
        <dbReference type="Proteomes" id="UP000283077"/>
    </source>
</evidence>
<comment type="caution">
    <text evidence="2">The sequence shown here is derived from an EMBL/GenBank/DDBJ whole genome shotgun (WGS) entry which is preliminary data.</text>
</comment>
<proteinExistence type="predicted"/>
<dbReference type="EMBL" id="SACS01000020">
    <property type="protein sequence ID" value="RVU33591.1"/>
    <property type="molecule type" value="Genomic_DNA"/>
</dbReference>
<reference evidence="2 3" key="1">
    <citation type="submission" date="2019-01" db="EMBL/GenBank/DDBJ databases">
        <authorList>
            <person name="Chen W.-M."/>
        </authorList>
    </citation>
    <scope>NUCLEOTIDE SEQUENCE [LARGE SCALE GENOMIC DNA]</scope>
    <source>
        <strain evidence="2 3">KYPC3</strain>
    </source>
</reference>
<evidence type="ECO:0000256" key="1">
    <source>
        <dbReference type="SAM" id="MobiDB-lite"/>
    </source>
</evidence>
<dbReference type="OrthoDB" id="7066912at2"/>
<gene>
    <name evidence="2" type="ORF">EOE67_16105</name>
</gene>
<evidence type="ECO:0000313" key="2">
    <source>
        <dbReference type="EMBL" id="RVU33591.1"/>
    </source>
</evidence>
<dbReference type="Proteomes" id="UP000283077">
    <property type="component" value="Unassembled WGS sequence"/>
</dbReference>
<organism evidence="2 3">
    <name type="scientific">Rheinheimera riviphila</name>
    <dbReference type="NCBI Taxonomy" id="1834037"/>
    <lineage>
        <taxon>Bacteria</taxon>
        <taxon>Pseudomonadati</taxon>
        <taxon>Pseudomonadota</taxon>
        <taxon>Gammaproteobacteria</taxon>
        <taxon>Chromatiales</taxon>
        <taxon>Chromatiaceae</taxon>
        <taxon>Rheinheimera</taxon>
    </lineage>
</organism>
<feature type="region of interest" description="Disordered" evidence="1">
    <location>
        <begin position="50"/>
        <end position="72"/>
    </location>
</feature>
<accession>A0A437QGB7</accession>
<protein>
    <submittedName>
        <fullName evidence="2">Uncharacterized protein</fullName>
    </submittedName>
</protein>
<dbReference type="AlphaFoldDB" id="A0A437QGB7"/>